<sequence length="271" mass="30234">MSNSEKLFVVVDPSDTKHVALERVLRTGQLRGEPPVIKVFVAVDGDAVDTRVVNDNLFRDQSWFETEIRKPMLDAGLECHIEVSWCQEWQKSIVQSAKSFGADRIYLPVHERTNSTRFTFSESKWALLKTAECPVVLIQPGAKPERTVVAAAVNFQTTKEEQKELNKSILRWGREVAAMYGAEFHVINAFLDQMNYPDRGNLARQTGLPADKIHVKPGYTDEVVSTIAGEIKADLVVMGTLGQNGLVTSRRGNTAERVIAALTQDVMVVNH</sequence>
<dbReference type="EMBL" id="JAUOPB010000012">
    <property type="protein sequence ID" value="MDO6423968.1"/>
    <property type="molecule type" value="Genomic_DNA"/>
</dbReference>
<dbReference type="Proteomes" id="UP001169760">
    <property type="component" value="Unassembled WGS sequence"/>
</dbReference>
<evidence type="ECO:0000256" key="2">
    <source>
        <dbReference type="ARBA" id="ARBA00008791"/>
    </source>
</evidence>
<reference evidence="6" key="1">
    <citation type="submission" date="2023-07" db="EMBL/GenBank/DDBJ databases">
        <title>Genome content predicts the carbon catabolic preferences of heterotrophic bacteria.</title>
        <authorList>
            <person name="Gralka M."/>
        </authorList>
    </citation>
    <scope>NUCLEOTIDE SEQUENCE</scope>
    <source>
        <strain evidence="6">I3M17_2</strain>
    </source>
</reference>
<evidence type="ECO:0000313" key="7">
    <source>
        <dbReference type="Proteomes" id="UP001169760"/>
    </source>
</evidence>
<proteinExistence type="inferred from homology"/>
<gene>
    <name evidence="6" type="ORF">Q4521_15900</name>
</gene>
<dbReference type="RefSeq" id="WP_011467548.1">
    <property type="nucleotide sequence ID" value="NZ_JAUOPB010000012.1"/>
</dbReference>
<evidence type="ECO:0000256" key="3">
    <source>
        <dbReference type="ARBA" id="ARBA00022490"/>
    </source>
</evidence>
<dbReference type="Gene3D" id="3.40.50.12370">
    <property type="match status" value="1"/>
</dbReference>
<dbReference type="PANTHER" id="PTHR47892:SF1">
    <property type="entry name" value="UNIVERSAL STRESS PROTEIN E"/>
    <property type="match status" value="1"/>
</dbReference>
<evidence type="ECO:0000259" key="5">
    <source>
        <dbReference type="Pfam" id="PF00582"/>
    </source>
</evidence>
<evidence type="ECO:0000256" key="1">
    <source>
        <dbReference type="ARBA" id="ARBA00004496"/>
    </source>
</evidence>
<evidence type="ECO:0000313" key="6">
    <source>
        <dbReference type="EMBL" id="MDO6423968.1"/>
    </source>
</evidence>
<comment type="similarity">
    <text evidence="2">Belongs to the universal stress protein A family.</text>
</comment>
<feature type="domain" description="UspA" evidence="5">
    <location>
        <begin position="203"/>
        <end position="269"/>
    </location>
</feature>
<accession>A0AAW7XB34</accession>
<dbReference type="PRINTS" id="PR01438">
    <property type="entry name" value="UNVRSLSTRESS"/>
</dbReference>
<name>A0AAW7XB34_9GAMM</name>
<evidence type="ECO:0000256" key="4">
    <source>
        <dbReference type="ARBA" id="ARBA00037131"/>
    </source>
</evidence>
<dbReference type="SUPFAM" id="SSF52402">
    <property type="entry name" value="Adenine nucleotide alpha hydrolases-like"/>
    <property type="match status" value="2"/>
</dbReference>
<dbReference type="GeneID" id="98612746"/>
<feature type="domain" description="UspA" evidence="5">
    <location>
        <begin position="6"/>
        <end position="138"/>
    </location>
</feature>
<keyword evidence="3" id="KW-0963">Cytoplasm</keyword>
<dbReference type="InterPro" id="IPR006015">
    <property type="entry name" value="Universal_stress_UspA"/>
</dbReference>
<dbReference type="Pfam" id="PF00582">
    <property type="entry name" value="Usp"/>
    <property type="match status" value="2"/>
</dbReference>
<dbReference type="GO" id="GO:0005737">
    <property type="term" value="C:cytoplasm"/>
    <property type="evidence" value="ECO:0007669"/>
    <property type="project" value="UniProtKB-SubCell"/>
</dbReference>
<comment type="subcellular location">
    <subcellularLocation>
        <location evidence="1">Cytoplasm</location>
    </subcellularLocation>
</comment>
<protein>
    <submittedName>
        <fullName evidence="6">Universal stress protein</fullName>
    </submittedName>
</protein>
<organism evidence="6 7">
    <name type="scientific">Saccharophagus degradans</name>
    <dbReference type="NCBI Taxonomy" id="86304"/>
    <lineage>
        <taxon>Bacteria</taxon>
        <taxon>Pseudomonadati</taxon>
        <taxon>Pseudomonadota</taxon>
        <taxon>Gammaproteobacteria</taxon>
        <taxon>Cellvibrionales</taxon>
        <taxon>Cellvibrionaceae</taxon>
        <taxon>Saccharophagus</taxon>
    </lineage>
</organism>
<dbReference type="PANTHER" id="PTHR47892">
    <property type="entry name" value="UNIVERSAL STRESS PROTEIN E"/>
    <property type="match status" value="1"/>
</dbReference>
<dbReference type="AlphaFoldDB" id="A0AAW7XB34"/>
<comment type="caution">
    <text evidence="6">The sequence shown here is derived from an EMBL/GenBank/DDBJ whole genome shotgun (WGS) entry which is preliminary data.</text>
</comment>
<dbReference type="InterPro" id="IPR006016">
    <property type="entry name" value="UspA"/>
</dbReference>
<comment type="function">
    <text evidence="4">Required for resistance to DNA-damaging agents.</text>
</comment>